<protein>
    <submittedName>
        <fullName evidence="1">Uncharacterized protein</fullName>
    </submittedName>
</protein>
<dbReference type="GeneID" id="94375344"/>
<keyword evidence="2" id="KW-1185">Reference proteome</keyword>
<sequence>MTDALELLEGLAPGISSAKKSLAFGAAADRARVPVEQAPRHALLLTRLVQCANDLDGLNDVALRQRLSTAIAKAESVGESLEDAETAADLEAVATDYSTVGNALSQVIERLKNHWSQLVAQDFVDLAAVGHLLSKISGAESIGRDLVEISTAAQTLANGDPSAEKLAEVAPALRLRRAQTLDAMQAFTGEPEVDAFLGAVTRQEASLDMVTPKVMSWLTDKGALSAFRVRG</sequence>
<gene>
    <name evidence="1" type="ORF">KWG56_08705</name>
</gene>
<dbReference type="Proteomes" id="UP000824334">
    <property type="component" value="Chromosome"/>
</dbReference>
<evidence type="ECO:0000313" key="1">
    <source>
        <dbReference type="EMBL" id="QYC11999.1"/>
    </source>
</evidence>
<accession>A0ABX8TQS3</accession>
<organism evidence="1 2">
    <name type="scientific">Brevundimonas nasdae</name>
    <dbReference type="NCBI Taxonomy" id="172043"/>
    <lineage>
        <taxon>Bacteria</taxon>
        <taxon>Pseudomonadati</taxon>
        <taxon>Pseudomonadota</taxon>
        <taxon>Alphaproteobacteria</taxon>
        <taxon>Caulobacterales</taxon>
        <taxon>Caulobacteraceae</taxon>
        <taxon>Brevundimonas</taxon>
    </lineage>
</organism>
<evidence type="ECO:0000313" key="2">
    <source>
        <dbReference type="Proteomes" id="UP000824334"/>
    </source>
</evidence>
<name>A0ABX8TQS3_9CAUL</name>
<reference evidence="1 2" key="1">
    <citation type="submission" date="2021-07" db="EMBL/GenBank/DDBJ databases">
        <title>Isolation and characterization of bacteria from a gold mining with a capacity of golden bioaccumulation.</title>
        <authorList>
            <person name="Yang X.J."/>
        </authorList>
    </citation>
    <scope>NUCLEOTIDE SEQUENCE [LARGE SCALE GENOMIC DNA]</scope>
    <source>
        <strain evidence="1 2">Au29</strain>
    </source>
</reference>
<proteinExistence type="predicted"/>
<dbReference type="RefSeq" id="WP_219354458.1">
    <property type="nucleotide sequence ID" value="NZ_CP080034.1"/>
</dbReference>
<dbReference type="EMBL" id="CP080034">
    <property type="protein sequence ID" value="QYC11999.1"/>
    <property type="molecule type" value="Genomic_DNA"/>
</dbReference>